<dbReference type="PANTHER" id="PTHR11908:SF132">
    <property type="entry name" value="ALDEHYDE OXIDASE 1-RELATED"/>
    <property type="match status" value="1"/>
</dbReference>
<keyword evidence="4" id="KW-0479">Metal-binding</keyword>
<dbReference type="InterPro" id="IPR046867">
    <property type="entry name" value="AldOxase/xan_DH_MoCoBD2"/>
</dbReference>
<evidence type="ECO:0000256" key="2">
    <source>
        <dbReference type="ARBA" id="ARBA00006849"/>
    </source>
</evidence>
<sequence length="1061" mass="116926">MIENAPQRLMSLETTGGRWYKAYTVQDVFQILRRDGSNNYSLVAGNTGQGVYPVLNEPKIFIDISSIETLKNSFSDANLVIGAGMSLTEVMKLFRRCTSSEEFQYLDTFYKHLDLVAHVPVRNIGTLGGNIAMKNKYHEFPSDVFLLLRTVDATVTLMNRDLKKFELRMRDFLNTDLRDKLIVDVKLPPLAANNLIRTYKIMPRAQNAHAIVNAGFLFKVDANQNILSANIVYGNISSTFINAKNTESSLYRSSLFCNETLNKALRKLDEEITPVDVPPEPSPSCRKSIALGLFYKAILSLAPSVNPRYKSGGTNLERAVSQGTQVYDTDKSLWPLNEPVPKIEALKQCSGEVKYACDVPVEPRGVHAAFVLSTISLGEIESFDATDALNTPGVIAFYTAKDIPGKNTFTPLDVPWQIVNEEILASKKISYYGQPIGVIAATSHRLALAAAELVKVRYIQSKSKPVLTVREALVAPDKDKRIRQEAAIIPQRRGTNIKHVIKGNFTVPSQYHFTMETQCCTVSYSSTALVVRSSTQWMDIVNVAVAQALDIDENNVTVVVPRLGGGYGGKASRSSLIACACALVAHKLNRSATLVLPLTHNMAAIGTRQQCECDYEAGVNDDGVIQYLNVEYYSDCGYNYNDTSGAEISGTMTNLYDSSTWNIKGYSVLTDKAGCTWCRAPGTTEGVAIAEQIMEHIANATGKDPADVRIANIAEKHNVVKDMITSFKHEVEFEDRNTAIKKFNRENAWKKKGMGMSVMSFPIGYSWTFPVTITVYHADGTVAISHGGIEMGQGINTKVAQVCAYSLKIPLEKIVVRGSNSFVSPNTIATNGSMTSDCVAYATVKACEELLKRFEDVKEDLNEPTWEEVVKAAFNKGINLQASYMTSSNDGLAGYNVYGVSVSEVELDVLTGNHILTRVDLLEDTGISMSPEIDVGQIEGAFVMGLGLWTSEKLIYESTGRLLTNRTWTYKPPGAKDIPVDFRVSFRRNAPNPTGVLRSKATGEPALTLAVGVSHALRTAILEARKEFGYNDTEWLHIDTPFSVESIIKAISPKYERFKLN</sequence>
<dbReference type="Pfam" id="PF20256">
    <property type="entry name" value="MoCoBD_2"/>
    <property type="match status" value="1"/>
</dbReference>
<dbReference type="FunFam" id="3.30.365.10:FF:000001">
    <property type="entry name" value="Xanthine dehydrogenase oxidase"/>
    <property type="match status" value="1"/>
</dbReference>
<dbReference type="SMART" id="SM01092">
    <property type="entry name" value="CO_deh_flav_C"/>
    <property type="match status" value="1"/>
</dbReference>
<comment type="cofactor">
    <cofactor evidence="6">
        <name>[2Fe-2S] cluster</name>
        <dbReference type="ChEBI" id="CHEBI:190135"/>
    </cofactor>
</comment>
<comment type="caution">
    <text evidence="8">The sequence shown here is derived from an EMBL/GenBank/DDBJ whole genome shotgun (WGS) entry which is preliminary data.</text>
</comment>
<dbReference type="InterPro" id="IPR008274">
    <property type="entry name" value="AldOxase/xan_DH_MoCoBD1"/>
</dbReference>
<name>A0A922CRT9_MANSE</name>
<evidence type="ECO:0000256" key="3">
    <source>
        <dbReference type="ARBA" id="ARBA00022505"/>
    </source>
</evidence>
<dbReference type="InterPro" id="IPR016166">
    <property type="entry name" value="FAD-bd_PCMH"/>
</dbReference>
<dbReference type="InterPro" id="IPR002346">
    <property type="entry name" value="Mopterin_DH_FAD-bd"/>
</dbReference>
<dbReference type="Proteomes" id="UP000791440">
    <property type="component" value="Unassembled WGS sequence"/>
</dbReference>
<dbReference type="InterPro" id="IPR000674">
    <property type="entry name" value="Ald_Oxase/Xan_DH_a/b"/>
</dbReference>
<evidence type="ECO:0000256" key="4">
    <source>
        <dbReference type="ARBA" id="ARBA00022714"/>
    </source>
</evidence>
<keyword evidence="3" id="KW-0500">Molybdenum</keyword>
<keyword evidence="4" id="KW-0408">Iron</keyword>
<dbReference type="Pfam" id="PF00941">
    <property type="entry name" value="FAD_binding_5"/>
    <property type="match status" value="1"/>
</dbReference>
<accession>A0A922CRT9</accession>
<protein>
    <recommendedName>
        <fullName evidence="7">FAD-binding PCMH-type domain-containing protein</fullName>
    </recommendedName>
</protein>
<dbReference type="SMART" id="SM01008">
    <property type="entry name" value="Ald_Xan_dh_C"/>
    <property type="match status" value="1"/>
</dbReference>
<dbReference type="AlphaFoldDB" id="A0A922CRT9"/>
<organism evidence="8 9">
    <name type="scientific">Manduca sexta</name>
    <name type="common">Tobacco hawkmoth</name>
    <name type="synonym">Tobacco hornworm</name>
    <dbReference type="NCBI Taxonomy" id="7130"/>
    <lineage>
        <taxon>Eukaryota</taxon>
        <taxon>Metazoa</taxon>
        <taxon>Ecdysozoa</taxon>
        <taxon>Arthropoda</taxon>
        <taxon>Hexapoda</taxon>
        <taxon>Insecta</taxon>
        <taxon>Pterygota</taxon>
        <taxon>Neoptera</taxon>
        <taxon>Endopterygota</taxon>
        <taxon>Lepidoptera</taxon>
        <taxon>Glossata</taxon>
        <taxon>Ditrysia</taxon>
        <taxon>Bombycoidea</taxon>
        <taxon>Sphingidae</taxon>
        <taxon>Sphinginae</taxon>
        <taxon>Sphingini</taxon>
        <taxon>Manduca</taxon>
    </lineage>
</organism>
<feature type="domain" description="FAD-binding PCMH-type" evidence="7">
    <location>
        <begin position="12"/>
        <end position="192"/>
    </location>
</feature>
<keyword evidence="5" id="KW-0411">Iron-sulfur</keyword>
<dbReference type="EMBL" id="JH668501">
    <property type="protein sequence ID" value="KAG6455914.1"/>
    <property type="molecule type" value="Genomic_DNA"/>
</dbReference>
<gene>
    <name evidence="8" type="ORF">O3G_MSEX009452</name>
</gene>
<reference evidence="8" key="1">
    <citation type="journal article" date="2016" name="Insect Biochem. Mol. Biol.">
        <title>Multifaceted biological insights from a draft genome sequence of the tobacco hornworm moth, Manduca sexta.</title>
        <authorList>
            <person name="Kanost M.R."/>
            <person name="Arrese E.L."/>
            <person name="Cao X."/>
            <person name="Chen Y.R."/>
            <person name="Chellapilla S."/>
            <person name="Goldsmith M.R."/>
            <person name="Grosse-Wilde E."/>
            <person name="Heckel D.G."/>
            <person name="Herndon N."/>
            <person name="Jiang H."/>
            <person name="Papanicolaou A."/>
            <person name="Qu J."/>
            <person name="Soulages J.L."/>
            <person name="Vogel H."/>
            <person name="Walters J."/>
            <person name="Waterhouse R.M."/>
            <person name="Ahn S.J."/>
            <person name="Almeida F.C."/>
            <person name="An C."/>
            <person name="Aqrawi P."/>
            <person name="Bretschneider A."/>
            <person name="Bryant W.B."/>
            <person name="Bucks S."/>
            <person name="Chao H."/>
            <person name="Chevignon G."/>
            <person name="Christen J.M."/>
            <person name="Clarke D.F."/>
            <person name="Dittmer N.T."/>
            <person name="Ferguson L.C.F."/>
            <person name="Garavelou S."/>
            <person name="Gordon K.H.J."/>
            <person name="Gunaratna R.T."/>
            <person name="Han Y."/>
            <person name="Hauser F."/>
            <person name="He Y."/>
            <person name="Heidel-Fischer H."/>
            <person name="Hirsh A."/>
            <person name="Hu Y."/>
            <person name="Jiang H."/>
            <person name="Kalra D."/>
            <person name="Klinner C."/>
            <person name="Konig C."/>
            <person name="Kovar C."/>
            <person name="Kroll A.R."/>
            <person name="Kuwar S.S."/>
            <person name="Lee S.L."/>
            <person name="Lehman R."/>
            <person name="Li K."/>
            <person name="Li Z."/>
            <person name="Liang H."/>
            <person name="Lovelace S."/>
            <person name="Lu Z."/>
            <person name="Mansfield J.H."/>
            <person name="McCulloch K.J."/>
            <person name="Mathew T."/>
            <person name="Morton B."/>
            <person name="Muzny D.M."/>
            <person name="Neunemann D."/>
            <person name="Ongeri F."/>
            <person name="Pauchet Y."/>
            <person name="Pu L.L."/>
            <person name="Pyrousis I."/>
            <person name="Rao X.J."/>
            <person name="Redding A."/>
            <person name="Roesel C."/>
            <person name="Sanchez-Gracia A."/>
            <person name="Schaack S."/>
            <person name="Shukla A."/>
            <person name="Tetreau G."/>
            <person name="Wang Y."/>
            <person name="Xiong G.H."/>
            <person name="Traut W."/>
            <person name="Walsh T.K."/>
            <person name="Worley K.C."/>
            <person name="Wu D."/>
            <person name="Wu W."/>
            <person name="Wu Y.Q."/>
            <person name="Zhang X."/>
            <person name="Zou Z."/>
            <person name="Zucker H."/>
            <person name="Briscoe A.D."/>
            <person name="Burmester T."/>
            <person name="Clem R.J."/>
            <person name="Feyereisen R."/>
            <person name="Grimmelikhuijzen C.J.P."/>
            <person name="Hamodrakas S.J."/>
            <person name="Hansson B.S."/>
            <person name="Huguet E."/>
            <person name="Jermiin L.S."/>
            <person name="Lan Q."/>
            <person name="Lehman H.K."/>
            <person name="Lorenzen M."/>
            <person name="Merzendorfer H."/>
            <person name="Michalopoulos I."/>
            <person name="Morton D.B."/>
            <person name="Muthukrishnan S."/>
            <person name="Oakeshott J.G."/>
            <person name="Palmer W."/>
            <person name="Park Y."/>
            <person name="Passarelli A.L."/>
            <person name="Rozas J."/>
            <person name="Schwartz L.M."/>
            <person name="Smith W."/>
            <person name="Southgate A."/>
            <person name="Vilcinskas A."/>
            <person name="Vogt R."/>
            <person name="Wang P."/>
            <person name="Werren J."/>
            <person name="Yu X.Q."/>
            <person name="Zhou J.J."/>
            <person name="Brown S.J."/>
            <person name="Scherer S.E."/>
            <person name="Richards S."/>
            <person name="Blissard G.W."/>
        </authorList>
    </citation>
    <scope>NUCLEOTIDE SEQUENCE</scope>
</reference>
<dbReference type="Pfam" id="PF02738">
    <property type="entry name" value="MoCoBD_1"/>
    <property type="match status" value="1"/>
</dbReference>
<evidence type="ECO:0000313" key="8">
    <source>
        <dbReference type="EMBL" id="KAG6455914.1"/>
    </source>
</evidence>
<dbReference type="Pfam" id="PF01315">
    <property type="entry name" value="Ald_Xan_dh_C"/>
    <property type="match status" value="1"/>
</dbReference>
<dbReference type="PANTHER" id="PTHR11908">
    <property type="entry name" value="XANTHINE DEHYDROGENASE"/>
    <property type="match status" value="1"/>
</dbReference>
<dbReference type="GO" id="GO:0016491">
    <property type="term" value="F:oxidoreductase activity"/>
    <property type="evidence" value="ECO:0007669"/>
    <property type="project" value="InterPro"/>
</dbReference>
<dbReference type="Pfam" id="PF03450">
    <property type="entry name" value="CO_deh_flav_C"/>
    <property type="match status" value="1"/>
</dbReference>
<keyword evidence="4" id="KW-0001">2Fe-2S</keyword>
<dbReference type="PROSITE" id="PS51387">
    <property type="entry name" value="FAD_PCMH"/>
    <property type="match status" value="1"/>
</dbReference>
<dbReference type="PIRSF" id="PIRSF000127">
    <property type="entry name" value="Xanthine_DH"/>
    <property type="match status" value="1"/>
</dbReference>
<evidence type="ECO:0000256" key="1">
    <source>
        <dbReference type="ARBA" id="ARBA00001924"/>
    </source>
</evidence>
<dbReference type="FunFam" id="3.30.365.10:FF:000008">
    <property type="entry name" value="Aldehyde oxidase1"/>
    <property type="match status" value="1"/>
</dbReference>
<evidence type="ECO:0000259" key="7">
    <source>
        <dbReference type="PROSITE" id="PS51387"/>
    </source>
</evidence>
<proteinExistence type="inferred from homology"/>
<dbReference type="GO" id="GO:0051537">
    <property type="term" value="F:2 iron, 2 sulfur cluster binding"/>
    <property type="evidence" value="ECO:0007669"/>
    <property type="project" value="UniProtKB-KW"/>
</dbReference>
<evidence type="ECO:0000256" key="5">
    <source>
        <dbReference type="ARBA" id="ARBA00023014"/>
    </source>
</evidence>
<comment type="cofactor">
    <cofactor evidence="1">
        <name>Mo-molybdopterin</name>
        <dbReference type="ChEBI" id="CHEBI:71302"/>
    </cofactor>
</comment>
<dbReference type="GO" id="GO:0005506">
    <property type="term" value="F:iron ion binding"/>
    <property type="evidence" value="ECO:0007669"/>
    <property type="project" value="InterPro"/>
</dbReference>
<dbReference type="InterPro" id="IPR016208">
    <property type="entry name" value="Ald_Oxase/xanthine_DH-like"/>
</dbReference>
<reference evidence="8" key="2">
    <citation type="submission" date="2020-12" db="EMBL/GenBank/DDBJ databases">
        <authorList>
            <person name="Kanost M."/>
        </authorList>
    </citation>
    <scope>NUCLEOTIDE SEQUENCE</scope>
</reference>
<dbReference type="InterPro" id="IPR005107">
    <property type="entry name" value="CO_DH_flav_C"/>
</dbReference>
<evidence type="ECO:0000256" key="6">
    <source>
        <dbReference type="ARBA" id="ARBA00034078"/>
    </source>
</evidence>
<dbReference type="FunFam" id="3.30.390.50:FF:000003">
    <property type="entry name" value="Aldehyde oxidase1"/>
    <property type="match status" value="1"/>
</dbReference>
<comment type="similarity">
    <text evidence="2">Belongs to the xanthine dehydrogenase family.</text>
</comment>
<keyword evidence="9" id="KW-1185">Reference proteome</keyword>
<evidence type="ECO:0000313" key="9">
    <source>
        <dbReference type="Proteomes" id="UP000791440"/>
    </source>
</evidence>
<dbReference type="GO" id="GO:0071949">
    <property type="term" value="F:FAD binding"/>
    <property type="evidence" value="ECO:0007669"/>
    <property type="project" value="InterPro"/>
</dbReference>